<feature type="transmembrane region" description="Helical" evidence="7">
    <location>
        <begin position="27"/>
        <end position="44"/>
    </location>
</feature>
<dbReference type="OrthoDB" id="9809303at2"/>
<name>A0A0Y0NFD0_9MICO</name>
<feature type="transmembrane region" description="Helical" evidence="7">
    <location>
        <begin position="329"/>
        <end position="362"/>
    </location>
</feature>
<feature type="domain" description="RCK C-terminal" evidence="8">
    <location>
        <begin position="227"/>
        <end position="309"/>
    </location>
</feature>
<evidence type="ECO:0000256" key="1">
    <source>
        <dbReference type="ARBA" id="ARBA00004141"/>
    </source>
</evidence>
<evidence type="ECO:0000256" key="2">
    <source>
        <dbReference type="ARBA" id="ARBA00022448"/>
    </source>
</evidence>
<accession>A0A0Y0NFD0</accession>
<evidence type="ECO:0000313" key="10">
    <source>
        <dbReference type="Proteomes" id="UP000058305"/>
    </source>
</evidence>
<protein>
    <submittedName>
        <fullName evidence="9">Di-/tricarboxylate transporter</fullName>
    </submittedName>
</protein>
<dbReference type="CDD" id="cd01115">
    <property type="entry name" value="SLC13_permease"/>
    <property type="match status" value="1"/>
</dbReference>
<evidence type="ECO:0000256" key="5">
    <source>
        <dbReference type="ARBA" id="ARBA00022989"/>
    </source>
</evidence>
<dbReference type="GO" id="GO:0005886">
    <property type="term" value="C:plasma membrane"/>
    <property type="evidence" value="ECO:0007669"/>
    <property type="project" value="TreeGrafter"/>
</dbReference>
<evidence type="ECO:0000256" key="3">
    <source>
        <dbReference type="ARBA" id="ARBA00022692"/>
    </source>
</evidence>
<dbReference type="InterPro" id="IPR036721">
    <property type="entry name" value="RCK_C_sf"/>
</dbReference>
<evidence type="ECO:0000256" key="4">
    <source>
        <dbReference type="ARBA" id="ARBA00022737"/>
    </source>
</evidence>
<reference evidence="9 10" key="1">
    <citation type="journal article" date="2016" name="J. Biotechnol.">
        <title>First complete genome sequence of a species in the genus Microterricola, an extremophilic cold active enzyme producing bacterial strain ERGS5:02 isolated from Sikkim Himalaya.</title>
        <authorList>
            <person name="Himanshu"/>
            <person name="Swarnkar M.K."/>
            <person name="Singh D."/>
            <person name="Kumar R."/>
        </authorList>
    </citation>
    <scope>NUCLEOTIDE SEQUENCE [LARGE SCALE GENOMIC DNA]</scope>
    <source>
        <strain evidence="9 10">ERGS5:02</strain>
    </source>
</reference>
<keyword evidence="2" id="KW-0813">Transport</keyword>
<feature type="transmembrane region" description="Helical" evidence="7">
    <location>
        <begin position="93"/>
        <end position="126"/>
    </location>
</feature>
<sequence length="520" mass="53661">MDPIATTLVILLVAVVAFMSNRIPVGVVALAVAIALWATGILTLNQALAGFGDPTVLFIAALFVVSEGLDATGVTTWAGQKVIGAAGTSTRKLLVYIMLLVAVLTALISVNGAVAALLPVVVVVAVRAGLAPSRLLLPLAFAAHAGSMLALTGTPVNIIVSEAAVEAGDRAFGFFEFGLVGVPLVVGTLLITMFFGSKLVPERVASVIPRDLSDHARVLRAQYELNRTPDELIDAEGGVAEVVIPPRSSLIGLHVFPGMCTPSGSLVILAVQRGGEEVDGPDAVLAAGDTLLLEGSWDDLDEHTADPDVLVVNSPDVLRRTVPLGPRAGWAIGILIAMIAMLATGLVPAVIAGLVAAIAMVLTRAVTVTQAYRSISWTTVVLVAGMIPLSTAFMQTGAADLIADGLLGVVGDAGPQMALFALCLITVVLGQLISNTATVLIVIPVAVSVAATKDVSVLPFLMALTVAGAASFLTPIATPANMMVMGPGGFKFTDYWKLGLPLLVFFLAVATFYVPLIWQF</sequence>
<dbReference type="RefSeq" id="WP_067230982.1">
    <property type="nucleotide sequence ID" value="NZ_CP014145.1"/>
</dbReference>
<keyword evidence="3 7" id="KW-0812">Transmembrane</keyword>
<evidence type="ECO:0000256" key="6">
    <source>
        <dbReference type="ARBA" id="ARBA00023136"/>
    </source>
</evidence>
<feature type="transmembrane region" description="Helical" evidence="7">
    <location>
        <begin position="433"/>
        <end position="451"/>
    </location>
</feature>
<feature type="transmembrane region" description="Helical" evidence="7">
    <location>
        <begin position="374"/>
        <end position="394"/>
    </location>
</feature>
<feature type="transmembrane region" description="Helical" evidence="7">
    <location>
        <begin position="498"/>
        <end position="518"/>
    </location>
</feature>
<dbReference type="SUPFAM" id="SSF116726">
    <property type="entry name" value="TrkA C-terminal domain-like"/>
    <property type="match status" value="1"/>
</dbReference>
<dbReference type="EMBL" id="CP014145">
    <property type="protein sequence ID" value="AMB59986.1"/>
    <property type="molecule type" value="Genomic_DNA"/>
</dbReference>
<feature type="transmembrane region" description="Helical" evidence="7">
    <location>
        <begin position="172"/>
        <end position="195"/>
    </location>
</feature>
<reference evidence="10" key="2">
    <citation type="submission" date="2016-01" db="EMBL/GenBank/DDBJ databases">
        <title>First complete genome sequence of a species in the genus Microterricola, an extremophilic cold active enzyme producing strain ERGS5:02 isolated from Sikkim Himalaya.</title>
        <authorList>
            <person name="Kumar R."/>
            <person name="Singh D."/>
            <person name="Swarnkar M.K."/>
        </authorList>
    </citation>
    <scope>NUCLEOTIDE SEQUENCE [LARGE SCALE GENOMIC DNA]</scope>
    <source>
        <strain evidence="10">ERGS5:02</strain>
    </source>
</reference>
<evidence type="ECO:0000256" key="7">
    <source>
        <dbReference type="SAM" id="Phobius"/>
    </source>
</evidence>
<dbReference type="Gene3D" id="3.30.70.1450">
    <property type="entry name" value="Regulator of K+ conductance, C-terminal domain"/>
    <property type="match status" value="1"/>
</dbReference>
<dbReference type="Proteomes" id="UP000058305">
    <property type="component" value="Chromosome"/>
</dbReference>
<dbReference type="PROSITE" id="PS51202">
    <property type="entry name" value="RCK_C"/>
    <property type="match status" value="1"/>
</dbReference>
<dbReference type="InterPro" id="IPR051679">
    <property type="entry name" value="DASS-Related_Transporters"/>
</dbReference>
<dbReference type="GO" id="GO:0006813">
    <property type="term" value="P:potassium ion transport"/>
    <property type="evidence" value="ECO:0007669"/>
    <property type="project" value="InterPro"/>
</dbReference>
<keyword evidence="6 7" id="KW-0472">Membrane</keyword>
<feature type="transmembrane region" description="Helical" evidence="7">
    <location>
        <begin position="458"/>
        <end position="478"/>
    </location>
</feature>
<proteinExistence type="predicted"/>
<dbReference type="KEGG" id="mvd:AWU67_15235"/>
<dbReference type="InterPro" id="IPR004680">
    <property type="entry name" value="Cit_transptr-like_dom"/>
</dbReference>
<evidence type="ECO:0000313" key="9">
    <source>
        <dbReference type="EMBL" id="AMB59986.1"/>
    </source>
</evidence>
<comment type="subcellular location">
    <subcellularLocation>
        <location evidence="1">Membrane</location>
        <topology evidence="1">Multi-pass membrane protein</topology>
    </subcellularLocation>
</comment>
<feature type="transmembrane region" description="Helical" evidence="7">
    <location>
        <begin position="56"/>
        <end position="78"/>
    </location>
</feature>
<keyword evidence="10" id="KW-1185">Reference proteome</keyword>
<feature type="transmembrane region" description="Helical" evidence="7">
    <location>
        <begin position="135"/>
        <end position="160"/>
    </location>
</feature>
<evidence type="ECO:0000259" key="8">
    <source>
        <dbReference type="PROSITE" id="PS51202"/>
    </source>
</evidence>
<organism evidence="9 10">
    <name type="scientific">Microterricola viridarii</name>
    <dbReference type="NCBI Taxonomy" id="412690"/>
    <lineage>
        <taxon>Bacteria</taxon>
        <taxon>Bacillati</taxon>
        <taxon>Actinomycetota</taxon>
        <taxon>Actinomycetes</taxon>
        <taxon>Micrococcales</taxon>
        <taxon>Microbacteriaceae</taxon>
        <taxon>Microterricola</taxon>
    </lineage>
</organism>
<dbReference type="InterPro" id="IPR006037">
    <property type="entry name" value="RCK_C"/>
</dbReference>
<dbReference type="PANTHER" id="PTHR43652">
    <property type="entry name" value="BASIC AMINO ACID ANTIPORTER YFCC-RELATED"/>
    <property type="match status" value="1"/>
</dbReference>
<keyword evidence="4" id="KW-0677">Repeat</keyword>
<dbReference type="PANTHER" id="PTHR43652:SF2">
    <property type="entry name" value="BASIC AMINO ACID ANTIPORTER YFCC-RELATED"/>
    <property type="match status" value="1"/>
</dbReference>
<gene>
    <name evidence="9" type="ORF">AWU67_15235</name>
</gene>
<dbReference type="AlphaFoldDB" id="A0A0Y0NFD0"/>
<dbReference type="Pfam" id="PF03600">
    <property type="entry name" value="CitMHS"/>
    <property type="match status" value="2"/>
</dbReference>
<keyword evidence="5 7" id="KW-1133">Transmembrane helix</keyword>
<dbReference type="GO" id="GO:0008324">
    <property type="term" value="F:monoatomic cation transmembrane transporter activity"/>
    <property type="evidence" value="ECO:0007669"/>
    <property type="project" value="InterPro"/>
</dbReference>